<keyword evidence="1" id="KW-0812">Transmembrane</keyword>
<comment type="caution">
    <text evidence="3">The sequence shown here is derived from an EMBL/GenBank/DDBJ whole genome shotgun (WGS) entry which is preliminary data.</text>
</comment>
<name>A0AAN7SWC1_9EURO</name>
<reference evidence="3 4" key="1">
    <citation type="submission" date="2023-08" db="EMBL/GenBank/DDBJ databases">
        <title>Black Yeasts Isolated from many extreme environments.</title>
        <authorList>
            <person name="Coleine C."/>
            <person name="Stajich J.E."/>
            <person name="Selbmann L."/>
        </authorList>
    </citation>
    <scope>NUCLEOTIDE SEQUENCE [LARGE SCALE GENOMIC DNA]</scope>
    <source>
        <strain evidence="3 4">CCFEE 5910</strain>
    </source>
</reference>
<feature type="transmembrane region" description="Helical" evidence="1">
    <location>
        <begin position="85"/>
        <end position="107"/>
    </location>
</feature>
<dbReference type="InterPro" id="IPR056120">
    <property type="entry name" value="DUF7703"/>
</dbReference>
<evidence type="ECO:0000313" key="3">
    <source>
        <dbReference type="EMBL" id="KAK5082422.1"/>
    </source>
</evidence>
<evidence type="ECO:0000256" key="1">
    <source>
        <dbReference type="SAM" id="Phobius"/>
    </source>
</evidence>
<keyword evidence="4" id="KW-1185">Reference proteome</keyword>
<accession>A0AAN7SWC1</accession>
<protein>
    <recommendedName>
        <fullName evidence="2">DUF7703 domain-containing protein</fullName>
    </recommendedName>
</protein>
<dbReference type="PANTHER" id="PTHR37013">
    <property type="entry name" value="INTEGRAL MEMBRANE PROTEIN (AFU_ORTHOLOGUE AFUA_1G05950)-RELATED"/>
    <property type="match status" value="1"/>
</dbReference>
<evidence type="ECO:0000259" key="2">
    <source>
        <dbReference type="Pfam" id="PF24802"/>
    </source>
</evidence>
<keyword evidence="1" id="KW-0472">Membrane</keyword>
<gene>
    <name evidence="3" type="ORF">LTR05_007569</name>
</gene>
<feature type="transmembrane region" description="Helical" evidence="1">
    <location>
        <begin position="48"/>
        <end position="65"/>
    </location>
</feature>
<dbReference type="Proteomes" id="UP001309876">
    <property type="component" value="Unassembled WGS sequence"/>
</dbReference>
<feature type="transmembrane region" description="Helical" evidence="1">
    <location>
        <begin position="17"/>
        <end position="36"/>
    </location>
</feature>
<dbReference type="PANTHER" id="PTHR37013:SF3">
    <property type="entry name" value="INTEGRAL MEMBRANE PROTEIN (AFU_ORTHOLOGUE AFUA_1G05950)"/>
    <property type="match status" value="1"/>
</dbReference>
<dbReference type="Pfam" id="PF24802">
    <property type="entry name" value="DUF7703"/>
    <property type="match status" value="1"/>
</dbReference>
<proteinExistence type="predicted"/>
<evidence type="ECO:0000313" key="4">
    <source>
        <dbReference type="Proteomes" id="UP001309876"/>
    </source>
</evidence>
<dbReference type="EMBL" id="JAVRRJ010000008">
    <property type="protein sequence ID" value="KAK5082422.1"/>
    <property type="molecule type" value="Genomic_DNA"/>
</dbReference>
<organism evidence="3 4">
    <name type="scientific">Lithohypha guttulata</name>
    <dbReference type="NCBI Taxonomy" id="1690604"/>
    <lineage>
        <taxon>Eukaryota</taxon>
        <taxon>Fungi</taxon>
        <taxon>Dikarya</taxon>
        <taxon>Ascomycota</taxon>
        <taxon>Pezizomycotina</taxon>
        <taxon>Eurotiomycetes</taxon>
        <taxon>Chaetothyriomycetidae</taxon>
        <taxon>Chaetothyriales</taxon>
        <taxon>Trichomeriaceae</taxon>
        <taxon>Lithohypha</taxon>
    </lineage>
</organism>
<keyword evidence="1" id="KW-1133">Transmembrane helix</keyword>
<feature type="domain" description="DUF7703" evidence="2">
    <location>
        <begin position="15"/>
        <end position="141"/>
    </location>
</feature>
<dbReference type="AlphaFoldDB" id="A0AAN7SWC1"/>
<sequence>MSAITGDQYYDGWDAKSIIVVTTATVAVYNAFELLLMIPSRFKERRSLYFISLTIATLGVLPYFIGFVLEYFQLATYWLDMTVSTIGWICLITGQSFVLYSRLGLILNDARILRAVKWMIIIDAVVFHTSTTVVQYGKIANSDHRTAFDDALF</sequence>